<evidence type="ECO:0000256" key="3">
    <source>
        <dbReference type="ARBA" id="ARBA00022527"/>
    </source>
</evidence>
<dbReference type="InterPro" id="IPR000719">
    <property type="entry name" value="Prot_kinase_dom"/>
</dbReference>
<dbReference type="InterPro" id="IPR001057">
    <property type="entry name" value="Glu/AcGlu_kinase"/>
</dbReference>
<evidence type="ECO:0000313" key="16">
    <source>
        <dbReference type="Proteomes" id="UP000326939"/>
    </source>
</evidence>
<evidence type="ECO:0000256" key="13">
    <source>
        <dbReference type="SAM" id="MobiDB-lite"/>
    </source>
</evidence>
<evidence type="ECO:0000256" key="12">
    <source>
        <dbReference type="ARBA" id="ARBA00048679"/>
    </source>
</evidence>
<dbReference type="InterPro" id="IPR001048">
    <property type="entry name" value="Asp/Glu/Uridylate_kinase"/>
</dbReference>
<keyword evidence="5" id="KW-0055">Arginine biosynthesis</keyword>
<dbReference type="HAMAP" id="MF_00082">
    <property type="entry name" value="ArgB"/>
    <property type="match status" value="1"/>
</dbReference>
<dbReference type="InterPro" id="IPR011009">
    <property type="entry name" value="Kinase-like_dom_sf"/>
</dbReference>
<feature type="region of interest" description="Disordered" evidence="13">
    <location>
        <begin position="921"/>
        <end position="941"/>
    </location>
</feature>
<dbReference type="InterPro" id="IPR007581">
    <property type="entry name" value="Endonuclease-V"/>
</dbReference>
<dbReference type="PRINTS" id="PR00474">
    <property type="entry name" value="GLU5KINASE"/>
</dbReference>
<evidence type="ECO:0000256" key="7">
    <source>
        <dbReference type="ARBA" id="ARBA00022679"/>
    </source>
</evidence>
<dbReference type="GO" id="GO:0005737">
    <property type="term" value="C:cytoplasm"/>
    <property type="evidence" value="ECO:0007669"/>
    <property type="project" value="InterPro"/>
</dbReference>
<dbReference type="Gene3D" id="3.30.200.20">
    <property type="entry name" value="Phosphorylase Kinase, domain 1"/>
    <property type="match status" value="2"/>
</dbReference>
<dbReference type="GO" id="GO:0006526">
    <property type="term" value="P:L-arginine biosynthetic process"/>
    <property type="evidence" value="ECO:0007669"/>
    <property type="project" value="UniProtKB-KW"/>
</dbReference>
<evidence type="ECO:0000256" key="2">
    <source>
        <dbReference type="ARBA" id="ARBA00010507"/>
    </source>
</evidence>
<dbReference type="CDD" id="cd13999">
    <property type="entry name" value="STKc_MAP3K-like"/>
    <property type="match status" value="2"/>
</dbReference>
<feature type="domain" description="Protein kinase" evidence="14">
    <location>
        <begin position="134"/>
        <end position="396"/>
    </location>
</feature>
<dbReference type="NCBIfam" id="TIGR00761">
    <property type="entry name" value="argB"/>
    <property type="match status" value="1"/>
</dbReference>
<dbReference type="FunFam" id="3.30.200.20:FF:000060">
    <property type="entry name" value="Serine/threonine-protein kinase isoform 1"/>
    <property type="match status" value="2"/>
</dbReference>
<dbReference type="Pfam" id="PF04493">
    <property type="entry name" value="Endonuclease_5"/>
    <property type="match status" value="1"/>
</dbReference>
<dbReference type="InterPro" id="IPR050167">
    <property type="entry name" value="Ser_Thr_protein_kinase"/>
</dbReference>
<dbReference type="InterPro" id="IPR008271">
    <property type="entry name" value="Ser/Thr_kinase_AS"/>
</dbReference>
<keyword evidence="8" id="KW-0547">Nucleotide-binding</keyword>
<dbReference type="FunFam" id="1.10.510.10:FF:000316">
    <property type="entry name" value="serine/threonine-protein kinase HT1"/>
    <property type="match status" value="2"/>
</dbReference>
<dbReference type="Pfam" id="PF00696">
    <property type="entry name" value="AA_kinase"/>
    <property type="match status" value="1"/>
</dbReference>
<dbReference type="GO" id="GO:0006281">
    <property type="term" value="P:DNA repair"/>
    <property type="evidence" value="ECO:0007669"/>
    <property type="project" value="InterPro"/>
</dbReference>
<evidence type="ECO:0000256" key="11">
    <source>
        <dbReference type="ARBA" id="ARBA00047899"/>
    </source>
</evidence>
<dbReference type="GO" id="GO:0004674">
    <property type="term" value="F:protein serine/threonine kinase activity"/>
    <property type="evidence" value="ECO:0007669"/>
    <property type="project" value="UniProtKB-KW"/>
</dbReference>
<evidence type="ECO:0000256" key="8">
    <source>
        <dbReference type="ARBA" id="ARBA00022741"/>
    </source>
</evidence>
<evidence type="ECO:0000256" key="4">
    <source>
        <dbReference type="ARBA" id="ARBA00022553"/>
    </source>
</evidence>
<comment type="similarity">
    <text evidence="2">Belongs to the protein kinase superfamily. TKL Ser/Thr protein kinase family. RAF subfamily.</text>
</comment>
<feature type="domain" description="Protein kinase" evidence="14">
    <location>
        <begin position="543"/>
        <end position="805"/>
    </location>
</feature>
<comment type="catalytic activity">
    <reaction evidence="12">
        <text>L-seryl-[protein] + ATP = O-phospho-L-seryl-[protein] + ADP + H(+)</text>
        <dbReference type="Rhea" id="RHEA:17989"/>
        <dbReference type="Rhea" id="RHEA-COMP:9863"/>
        <dbReference type="Rhea" id="RHEA-COMP:11604"/>
        <dbReference type="ChEBI" id="CHEBI:15378"/>
        <dbReference type="ChEBI" id="CHEBI:29999"/>
        <dbReference type="ChEBI" id="CHEBI:30616"/>
        <dbReference type="ChEBI" id="CHEBI:83421"/>
        <dbReference type="ChEBI" id="CHEBI:456216"/>
        <dbReference type="EC" id="2.7.11.1"/>
    </reaction>
</comment>
<dbReference type="Proteomes" id="UP000326939">
    <property type="component" value="Chromosome 18"/>
</dbReference>
<accession>A0A5N5J3C7</accession>
<evidence type="ECO:0000313" key="15">
    <source>
        <dbReference type="EMBL" id="KAB5513679.1"/>
    </source>
</evidence>
<evidence type="ECO:0000256" key="1">
    <source>
        <dbReference type="ARBA" id="ARBA00004828"/>
    </source>
</evidence>
<evidence type="ECO:0000256" key="10">
    <source>
        <dbReference type="ARBA" id="ARBA00022840"/>
    </source>
</evidence>
<keyword evidence="16" id="KW-1185">Reference proteome</keyword>
<keyword evidence="4" id="KW-0597">Phosphoprotein</keyword>
<dbReference type="InterPro" id="IPR004662">
    <property type="entry name" value="AcgluKinase_fam"/>
</dbReference>
<organism evidence="15 16">
    <name type="scientific">Salix brachista</name>
    <dbReference type="NCBI Taxonomy" id="2182728"/>
    <lineage>
        <taxon>Eukaryota</taxon>
        <taxon>Viridiplantae</taxon>
        <taxon>Streptophyta</taxon>
        <taxon>Embryophyta</taxon>
        <taxon>Tracheophyta</taxon>
        <taxon>Spermatophyta</taxon>
        <taxon>Magnoliopsida</taxon>
        <taxon>eudicotyledons</taxon>
        <taxon>Gunneridae</taxon>
        <taxon>Pentapetalae</taxon>
        <taxon>rosids</taxon>
        <taxon>fabids</taxon>
        <taxon>Malpighiales</taxon>
        <taxon>Salicaceae</taxon>
        <taxon>Saliceae</taxon>
        <taxon>Salix</taxon>
    </lineage>
</organism>
<comment type="catalytic activity">
    <reaction evidence="11">
        <text>L-threonyl-[protein] + ATP = O-phospho-L-threonyl-[protein] + ADP + H(+)</text>
        <dbReference type="Rhea" id="RHEA:46608"/>
        <dbReference type="Rhea" id="RHEA-COMP:11060"/>
        <dbReference type="Rhea" id="RHEA-COMP:11605"/>
        <dbReference type="ChEBI" id="CHEBI:15378"/>
        <dbReference type="ChEBI" id="CHEBI:30013"/>
        <dbReference type="ChEBI" id="CHEBI:30616"/>
        <dbReference type="ChEBI" id="CHEBI:61977"/>
        <dbReference type="ChEBI" id="CHEBI:456216"/>
        <dbReference type="EC" id="2.7.11.1"/>
    </reaction>
</comment>
<dbReference type="SUPFAM" id="SSF56112">
    <property type="entry name" value="Protein kinase-like (PK-like)"/>
    <property type="match status" value="2"/>
</dbReference>
<dbReference type="InterPro" id="IPR001245">
    <property type="entry name" value="Ser-Thr/Tyr_kinase_cat_dom"/>
</dbReference>
<dbReference type="GO" id="GO:0003991">
    <property type="term" value="F:acetylglutamate kinase activity"/>
    <property type="evidence" value="ECO:0007669"/>
    <property type="project" value="InterPro"/>
</dbReference>
<evidence type="ECO:0000256" key="6">
    <source>
        <dbReference type="ARBA" id="ARBA00022605"/>
    </source>
</evidence>
<evidence type="ECO:0000256" key="5">
    <source>
        <dbReference type="ARBA" id="ARBA00022571"/>
    </source>
</evidence>
<comment type="pathway">
    <text evidence="1">Amino-acid biosynthesis; L-arginine biosynthesis; N(2)-acetyl-L-ornithine from L-glutamate: step 2/4.</text>
</comment>
<dbReference type="SUPFAM" id="SSF53633">
    <property type="entry name" value="Carbamate kinase-like"/>
    <property type="match status" value="1"/>
</dbReference>
<dbReference type="PANTHER" id="PTHR23257">
    <property type="entry name" value="SERINE-THREONINE PROTEIN KINASE"/>
    <property type="match status" value="1"/>
</dbReference>
<protein>
    <recommendedName>
        <fullName evidence="14">Protein kinase domain-containing protein</fullName>
    </recommendedName>
</protein>
<dbReference type="Gene3D" id="1.10.510.10">
    <property type="entry name" value="Transferase(Phosphotransferase) domain 1"/>
    <property type="match status" value="2"/>
</dbReference>
<dbReference type="PROSITE" id="PS00108">
    <property type="entry name" value="PROTEIN_KINASE_ST"/>
    <property type="match status" value="1"/>
</dbReference>
<dbReference type="GO" id="GO:0004519">
    <property type="term" value="F:endonuclease activity"/>
    <property type="evidence" value="ECO:0007669"/>
    <property type="project" value="InterPro"/>
</dbReference>
<proteinExistence type="inferred from homology"/>
<keyword evidence="10" id="KW-0067">ATP-binding</keyword>
<comment type="caution">
    <text evidence="15">The sequence shown here is derived from an EMBL/GenBank/DDBJ whole genome shotgun (WGS) entry which is preliminary data.</text>
</comment>
<dbReference type="CDD" id="cd06559">
    <property type="entry name" value="Endonuclease_V"/>
    <property type="match status" value="1"/>
</dbReference>
<dbReference type="GO" id="GO:0007165">
    <property type="term" value="P:signal transduction"/>
    <property type="evidence" value="ECO:0007669"/>
    <property type="project" value="TreeGrafter"/>
</dbReference>
<keyword evidence="9" id="KW-0418">Kinase</keyword>
<evidence type="ECO:0000259" key="14">
    <source>
        <dbReference type="PROSITE" id="PS50011"/>
    </source>
</evidence>
<dbReference type="InterPro" id="IPR036393">
    <property type="entry name" value="AceGlu_kinase-like_sf"/>
</dbReference>
<dbReference type="PROSITE" id="PS50011">
    <property type="entry name" value="PROTEIN_KINASE_DOM"/>
    <property type="match status" value="2"/>
</dbReference>
<gene>
    <name evidence="15" type="ORF">DKX38_027585</name>
</gene>
<dbReference type="InterPro" id="IPR041727">
    <property type="entry name" value="NAGK-C"/>
</dbReference>
<dbReference type="FunFam" id="3.40.1160.10:FF:000004">
    <property type="entry name" value="Acetylglutamate kinase"/>
    <property type="match status" value="1"/>
</dbReference>
<evidence type="ECO:0000256" key="9">
    <source>
        <dbReference type="ARBA" id="ARBA00022777"/>
    </source>
</evidence>
<dbReference type="SMART" id="SM00220">
    <property type="entry name" value="S_TKc"/>
    <property type="match status" value="2"/>
</dbReference>
<dbReference type="Gene3D" id="3.40.1160.10">
    <property type="entry name" value="Acetylglutamate kinase-like"/>
    <property type="match status" value="1"/>
</dbReference>
<name>A0A5N5J3C7_9ROSI</name>
<dbReference type="PRINTS" id="PR00109">
    <property type="entry name" value="TYRKINASE"/>
</dbReference>
<keyword evidence="3" id="KW-0723">Serine/threonine-protein kinase</keyword>
<dbReference type="EMBL" id="VDCV01000018">
    <property type="protein sequence ID" value="KAB5513679.1"/>
    <property type="molecule type" value="Genomic_DNA"/>
</dbReference>
<reference evidence="16" key="1">
    <citation type="journal article" date="2019" name="Gigascience">
        <title>De novo genome assembly of the endangered Acer yangbiense, a plant species with extremely small populations endemic to Yunnan Province, China.</title>
        <authorList>
            <person name="Yang J."/>
            <person name="Wariss H.M."/>
            <person name="Tao L."/>
            <person name="Zhang R."/>
            <person name="Yun Q."/>
            <person name="Hollingsworth P."/>
            <person name="Dao Z."/>
            <person name="Luo G."/>
            <person name="Guo H."/>
            <person name="Ma Y."/>
            <person name="Sun W."/>
        </authorList>
    </citation>
    <scope>NUCLEOTIDE SEQUENCE [LARGE SCALE GENOMIC DNA]</scope>
    <source>
        <strain evidence="16">cv. br00</strain>
    </source>
</reference>
<keyword evidence="7" id="KW-0808">Transferase</keyword>
<dbReference type="CDD" id="cd04250">
    <property type="entry name" value="AAK_NAGK-C"/>
    <property type="match status" value="1"/>
</dbReference>
<sequence>MIGKMVEGQEFTGLVGASNNNYGFTQGFYQELGDGTNMSIDSLQTSHAGGSVSMSVDNSSVGSNDSLTHMLSHPGLKPVNHRNYSVSVGQSVFRPGKVTHALNDDALAQALMDNRYPTEGLQHYDDWTIDLRKLNMGTAFAQGAFGKLYRGTYNGEDVAIKILERPGNSPEKAQVTEQQFQQEVMMLANLKHPNIVRFIGACRKPMVWCIVTEYAKGGSVRQFLTRRHNRPVPLKIAVQQALDVARGMAYVHGLGFIHRDLKSDNLLIAADKTIKIADFGVARIEVQTEGMTPETGTYRWMAPEMIQHRPYTQKVDVYSFGIVLWELITGLLPFQNMTAVQAAFAVVNKGVRPIIPYDCLPVLSDIMTRCWDANPEVRPPFTDVVRMLENAETEILTNTLGELIFMIGKMVEGPKFTGIIGGNINNENNYYDFTQGFYQKLGEGTNMSIDSLQTSNAGGSVSMSVDNSSVGSSDSLTHILSHPGLKPVNHHNYSGTVGQSVFRPGKVTHALNDDALAQALMDPKYPTEGLQNYDEWTIDLRKLNMGTAFAQGAFGKLYRGTYNGEDVAIKILERPENSPERAQVMEQQFQQEVMMLANLKHPNIVRFIGACRKPMVWCIVTEYAKGGSVRQFLTRRQNRAVPLKLAVKQALDVARGMAYVHGLGSIHRDLKSDNLLISADKSIKIADFGVARIEVQTEGMTPETGTYRWMAPEMIQHRPYTQKVDVYSFGIVLWELITGLLPFQNMTAVQAAFAVVNKGVRPVIPNDSLPVLSDIMTRCWDSNPEVRPPFTEIVKMLENAETEIMTAVRKARFRCSLWINNASNFFPFTRSLSAEQGGPDQNGQTLTSRVGNGYALLHFLREARLSAHYRKKKKMARSLKLSPSPSTSTFSLSSSSKYSYLLKTPTTLSFPFSSHHSHSHPLTIRSSSSATTTATPTAPTSSNQFRVDILSESLPYIQKFRGKTVVVKYGGAAMKRPELKASVVSDLVLLSCVGLRPVLVHGGGPEINHWLKLLNIEPLFHEGLRVTDAKTMEIVSMVLVGKVNKDLVSLINKAGATAVGLSGMDGRLLMAKPTPNSAQLGFVGEVARIDPTILQPLVNNGHIPVIASVAADELGQSYNINADTVAGEVAAALGAEKLILLTDVAGILENKDDPGSLVREIDIKGVKKLIEEKKVGGGMIPKVNCCVASLSQGVRTASIIDGRVQHSLLHEIMSEEGIGPRGRRNIFFNEGVLVFDGVRLKIQDLLKERLITQDDFPWKLPIPSSSGNVAVEGGGGRGGGGGALLKYVGGVDVSYSKELDSAEAASTAACGCGSLVVLDVTTPTLQVVYQDFSLLTNFDVPYIPSFLAFREAPILLQLLQKMKNTGNPFYPQLLLVDGNGFGLACHLGVLANIPAIGIGKNLHHVDGLTESGVRQLLQAKDNSGEDFITLTGSSGCVLGAVTDLTHLPAMRSTKGSCKPIYVSVGHRVSLNTAIKIVKMICKYRVPEPIRQADIRSRDRLQKNSGGNDGTLQ</sequence>
<dbReference type="GO" id="GO:0005524">
    <property type="term" value="F:ATP binding"/>
    <property type="evidence" value="ECO:0007669"/>
    <property type="project" value="UniProtKB-KW"/>
</dbReference>
<dbReference type="InterPro" id="IPR037528">
    <property type="entry name" value="ArgB"/>
</dbReference>
<dbReference type="PANTHER" id="PTHR23257:SF979">
    <property type="entry name" value="OS02G0174200 PROTEIN"/>
    <property type="match status" value="1"/>
</dbReference>
<dbReference type="Gene3D" id="3.30.2170.10">
    <property type="entry name" value="archaeoglobus fulgidus dsm 4304 superfamily"/>
    <property type="match status" value="1"/>
</dbReference>
<keyword evidence="6" id="KW-0028">Amino-acid biosynthesis</keyword>
<dbReference type="Pfam" id="PF07714">
    <property type="entry name" value="PK_Tyr_Ser-Thr"/>
    <property type="match status" value="2"/>
</dbReference>
<feature type="compositionally biased region" description="Low complexity" evidence="13">
    <location>
        <begin position="926"/>
        <end position="941"/>
    </location>
</feature>